<sequence>MYIKSATEAAQCDYLQAMHRHAIRNPWSRECKFKQDFEASPATLGIERLNCKDRPVHGPSTYFLSHCWSYKLKDLIGLVMRHYDSQSGTAGGRHYQPLYYWVDIFAVQQNFKGDFKDHPDSDFPAVIRASQAVLFTIMPWRAPLCVERVWCLFEALQAITAHVDLDLLVEDVQSTQNVDKLQQVFTKELRKFAEFILNPVLDPDLDPVLDPVLDPDREPADPDPYPDPEPDPDRDPDPDPDPDPDREPDPDPDPDREPDPDRDPDREPDPDPDPDPGRYPDLLLPCLYCGRWWSAIWILEIARQLLQLTRHTYWSRLKTHCSCSDKAYILEQIENTLSIDRFNQMMQDALRRGVMEVLLMLAVQKNDFQTAKNMVRNGAKVMQRVLYFSGQTAFDANDNGLRALAEVMKVSGAVQTLTLHTTANSKAGPEGYAALMSVLKNNRSLKELNMGKGPKDDLKSHEGGWLGPKSANAVGEMLAFNTVLRHLDLSRNIRLGGAGAAGIARGLAAAEASALQDLVLSQVAADSKSVALLAEALSAATAVPLPQSRGASSNSFTNMNNNPADLLLQNQGSIAMGRSSSNTQMTRRSSVSILNSPVSPRSPLAGSFSRGSLAGAGPSSSSLFGFGSSGRAVSPLLLSRSNTKSQKGFTFNLLQATGASRGPSSASNPSSPLGGAGLRGLNVPGSPTSPVGLNRSGSIATRGSPTSGTSSASNRLFDTVEAARASGYLLNRIVLKRLDLSFNALGDGEGMTALGTMLSKSTPNLQQLLLRGCDIGPAGGRMLADGISSGAADQRLLLTHLDMGSNRGLGDEAGSAIVNALKKCPNLQSLSLDGCNLKAGCATAIGSLLNLSDAPISELVLGENSNFGNVGVQSIGQGLRAKGRVGTLSRLVLSRCGITSRDGMAGVAAALWSNVSLKDLDLRGNGLMSEEQDACAKVLTDALKGNSTLSRITLTGSFVSTQSFSVSNFISLLQERCKQLEVVLR</sequence>
<comment type="caution">
    <text evidence="3">The sequence shown here is derived from an EMBL/GenBank/DDBJ whole genome shotgun (WGS) entry which is preliminary data.</text>
</comment>
<evidence type="ECO:0000256" key="1">
    <source>
        <dbReference type="ARBA" id="ARBA00004430"/>
    </source>
</evidence>
<dbReference type="PANTHER" id="PTHR24114">
    <property type="entry name" value="LEUCINE RICH REPEAT FAMILY PROTEIN"/>
    <property type="match status" value="1"/>
</dbReference>
<dbReference type="AlphaFoldDB" id="A0A250XC58"/>
<name>A0A250XC58_9CHLO</name>
<dbReference type="InterPro" id="IPR052394">
    <property type="entry name" value="LRR-containing"/>
</dbReference>
<dbReference type="SUPFAM" id="SSF52047">
    <property type="entry name" value="RNI-like"/>
    <property type="match status" value="2"/>
</dbReference>
<gene>
    <name evidence="3" type="ORF">CEUSTIGMA_g8071.t1</name>
</gene>
<feature type="compositionally biased region" description="Low complexity" evidence="2">
    <location>
        <begin position="658"/>
        <end position="673"/>
    </location>
</feature>
<dbReference type="Gene3D" id="3.80.10.10">
    <property type="entry name" value="Ribonuclease Inhibitor"/>
    <property type="match status" value="4"/>
</dbReference>
<evidence type="ECO:0000256" key="2">
    <source>
        <dbReference type="SAM" id="MobiDB-lite"/>
    </source>
</evidence>
<comment type="subcellular location">
    <subcellularLocation>
        <location evidence="1">Cytoplasm</location>
        <location evidence="1">Cytoskeleton</location>
        <location evidence="1">Cilium axoneme</location>
    </subcellularLocation>
</comment>
<dbReference type="SMART" id="SM00368">
    <property type="entry name" value="LRR_RI"/>
    <property type="match status" value="5"/>
</dbReference>
<dbReference type="Pfam" id="PF13516">
    <property type="entry name" value="LRR_6"/>
    <property type="match status" value="4"/>
</dbReference>
<feature type="compositionally biased region" description="Polar residues" evidence="2">
    <location>
        <begin position="685"/>
        <end position="713"/>
    </location>
</feature>
<feature type="region of interest" description="Disordered" evidence="2">
    <location>
        <begin position="206"/>
        <end position="279"/>
    </location>
</feature>
<feature type="compositionally biased region" description="Polar residues" evidence="2">
    <location>
        <begin position="577"/>
        <end position="599"/>
    </location>
</feature>
<evidence type="ECO:0000313" key="4">
    <source>
        <dbReference type="Proteomes" id="UP000232323"/>
    </source>
</evidence>
<feature type="compositionally biased region" description="Basic and acidic residues" evidence="2">
    <location>
        <begin position="231"/>
        <end position="269"/>
    </location>
</feature>
<keyword evidence="4" id="KW-1185">Reference proteome</keyword>
<dbReference type="GO" id="GO:0005930">
    <property type="term" value="C:axoneme"/>
    <property type="evidence" value="ECO:0007669"/>
    <property type="project" value="UniProtKB-SubCell"/>
</dbReference>
<dbReference type="Proteomes" id="UP000232323">
    <property type="component" value="Unassembled WGS sequence"/>
</dbReference>
<feature type="region of interest" description="Disordered" evidence="2">
    <location>
        <begin position="658"/>
        <end position="713"/>
    </location>
</feature>
<dbReference type="InterPro" id="IPR001611">
    <property type="entry name" value="Leu-rich_rpt"/>
</dbReference>
<dbReference type="EMBL" id="BEGY01000055">
    <property type="protein sequence ID" value="GAX80636.1"/>
    <property type="molecule type" value="Genomic_DNA"/>
</dbReference>
<evidence type="ECO:0000313" key="3">
    <source>
        <dbReference type="EMBL" id="GAX80636.1"/>
    </source>
</evidence>
<protein>
    <submittedName>
        <fullName evidence="3">Uncharacterized protein</fullName>
    </submittedName>
</protein>
<dbReference type="PANTHER" id="PTHR24114:SF2">
    <property type="entry name" value="F-BOX DOMAIN-CONTAINING PROTEIN-RELATED"/>
    <property type="match status" value="1"/>
</dbReference>
<proteinExistence type="predicted"/>
<feature type="region of interest" description="Disordered" evidence="2">
    <location>
        <begin position="577"/>
        <end position="601"/>
    </location>
</feature>
<dbReference type="InterPro" id="IPR032675">
    <property type="entry name" value="LRR_dom_sf"/>
</dbReference>
<dbReference type="OrthoDB" id="525043at2759"/>
<reference evidence="3 4" key="1">
    <citation type="submission" date="2017-08" db="EMBL/GenBank/DDBJ databases">
        <title>Acidophilic green algal genome provides insights into adaptation to an acidic environment.</title>
        <authorList>
            <person name="Hirooka S."/>
            <person name="Hirose Y."/>
            <person name="Kanesaki Y."/>
            <person name="Higuchi S."/>
            <person name="Fujiwara T."/>
            <person name="Onuma R."/>
            <person name="Era A."/>
            <person name="Ohbayashi R."/>
            <person name="Uzuka A."/>
            <person name="Nozaki H."/>
            <person name="Yoshikawa H."/>
            <person name="Miyagishima S.Y."/>
        </authorList>
    </citation>
    <scope>NUCLEOTIDE SEQUENCE [LARGE SCALE GENOMIC DNA]</scope>
    <source>
        <strain evidence="3 4">NIES-2499</strain>
    </source>
</reference>
<accession>A0A250XC58</accession>
<organism evidence="3 4">
    <name type="scientific">Chlamydomonas eustigma</name>
    <dbReference type="NCBI Taxonomy" id="1157962"/>
    <lineage>
        <taxon>Eukaryota</taxon>
        <taxon>Viridiplantae</taxon>
        <taxon>Chlorophyta</taxon>
        <taxon>core chlorophytes</taxon>
        <taxon>Chlorophyceae</taxon>
        <taxon>CS clade</taxon>
        <taxon>Chlamydomonadales</taxon>
        <taxon>Chlamydomonadaceae</taxon>
        <taxon>Chlamydomonas</taxon>
    </lineage>
</organism>